<dbReference type="GO" id="GO:0046872">
    <property type="term" value="F:metal ion binding"/>
    <property type="evidence" value="ECO:0007669"/>
    <property type="project" value="UniProtKB-KW"/>
</dbReference>
<feature type="domain" description="Radical SAM core" evidence="5">
    <location>
        <begin position="15"/>
        <end position="225"/>
    </location>
</feature>
<dbReference type="CDD" id="cd01335">
    <property type="entry name" value="Radical_SAM"/>
    <property type="match status" value="1"/>
</dbReference>
<keyword evidence="3" id="KW-0408">Iron</keyword>
<dbReference type="InterPro" id="IPR013785">
    <property type="entry name" value="Aldolase_TIM"/>
</dbReference>
<name>A0A1H5QU93_9PSEU</name>
<sequence length="344" mass="38341">MSRALSADVAQALCRLGLHPRDLVLYVTSACNLRCRHCYVGTDLLNAEESYDAADVVAFAASFPRLRRVTVLGGEPLLHERINEILTGLVALTIEELRVTTNLTGFFNLDRGRFRPEDLLVAVSLDGHDAATHDAVRGRRRFERTCANIAELVEAGWRVEVTHTVMRHNVDHLRHLIELCRRLGVGLLNLHLMSNMGNALQNPDLVVPAERWLEARRMLEGLSDPHGGLRIRYPPLFVTDAEYRRMLASGEYHPHAAGSYYADGDRVVLYPDGRVYISSEAFGTEAHIGWIVDGQFHENVSPSSELALLSSDPQLSIAEVTKERAGSAEQPRVLSVSFKRTIFA</sequence>
<keyword evidence="2" id="KW-0479">Metal-binding</keyword>
<dbReference type="Gene3D" id="3.20.20.70">
    <property type="entry name" value="Aldolase class I"/>
    <property type="match status" value="1"/>
</dbReference>
<dbReference type="InterPro" id="IPR007197">
    <property type="entry name" value="rSAM"/>
</dbReference>
<evidence type="ECO:0000256" key="2">
    <source>
        <dbReference type="ARBA" id="ARBA00022723"/>
    </source>
</evidence>
<dbReference type="PROSITE" id="PS51918">
    <property type="entry name" value="RADICAL_SAM"/>
    <property type="match status" value="1"/>
</dbReference>
<dbReference type="PANTHER" id="PTHR11228">
    <property type="entry name" value="RADICAL SAM DOMAIN PROTEIN"/>
    <property type="match status" value="1"/>
</dbReference>
<dbReference type="SFLD" id="SFLDG01067">
    <property type="entry name" value="SPASM/twitch_domain_containing"/>
    <property type="match status" value="1"/>
</dbReference>
<reference evidence="7" key="1">
    <citation type="submission" date="2016-10" db="EMBL/GenBank/DDBJ databases">
        <authorList>
            <person name="Varghese N."/>
            <person name="Submissions S."/>
        </authorList>
    </citation>
    <scope>NUCLEOTIDE SEQUENCE [LARGE SCALE GENOMIC DNA]</scope>
    <source>
        <strain evidence="7">DSM 44654</strain>
    </source>
</reference>
<dbReference type="GO" id="GO:0051536">
    <property type="term" value="F:iron-sulfur cluster binding"/>
    <property type="evidence" value="ECO:0007669"/>
    <property type="project" value="UniProtKB-KW"/>
</dbReference>
<dbReference type="SFLD" id="SFLDS00029">
    <property type="entry name" value="Radical_SAM"/>
    <property type="match status" value="1"/>
</dbReference>
<evidence type="ECO:0000259" key="5">
    <source>
        <dbReference type="PROSITE" id="PS51918"/>
    </source>
</evidence>
<dbReference type="PANTHER" id="PTHR11228:SF7">
    <property type="entry name" value="PQQA PEPTIDE CYCLASE"/>
    <property type="match status" value="1"/>
</dbReference>
<keyword evidence="4" id="KW-0411">Iron-sulfur</keyword>
<evidence type="ECO:0000256" key="4">
    <source>
        <dbReference type="ARBA" id="ARBA00023014"/>
    </source>
</evidence>
<evidence type="ECO:0000256" key="3">
    <source>
        <dbReference type="ARBA" id="ARBA00023004"/>
    </source>
</evidence>
<dbReference type="AlphaFoldDB" id="A0A1H5QU93"/>
<accession>A0A1H5QU93</accession>
<evidence type="ECO:0000313" key="6">
    <source>
        <dbReference type="EMBL" id="SEF28928.1"/>
    </source>
</evidence>
<dbReference type="Proteomes" id="UP000198878">
    <property type="component" value="Unassembled WGS sequence"/>
</dbReference>
<dbReference type="RefSeq" id="WP_143050997.1">
    <property type="nucleotide sequence ID" value="NZ_FNUJ01000004.1"/>
</dbReference>
<dbReference type="STRING" id="218821.SAMN05421837_104397"/>
<keyword evidence="1" id="KW-0949">S-adenosyl-L-methionine</keyword>
<protein>
    <submittedName>
        <fullName evidence="6">Radical SAM superfamily enzyme, MoaA/NifB/PqqE/SkfB family</fullName>
    </submittedName>
</protein>
<proteinExistence type="predicted"/>
<dbReference type="EMBL" id="FNUJ01000004">
    <property type="protein sequence ID" value="SEF28928.1"/>
    <property type="molecule type" value="Genomic_DNA"/>
</dbReference>
<dbReference type="OrthoDB" id="9782387at2"/>
<dbReference type="SUPFAM" id="SSF102114">
    <property type="entry name" value="Radical SAM enzymes"/>
    <property type="match status" value="1"/>
</dbReference>
<evidence type="ECO:0000313" key="7">
    <source>
        <dbReference type="Proteomes" id="UP000198878"/>
    </source>
</evidence>
<evidence type="ECO:0000256" key="1">
    <source>
        <dbReference type="ARBA" id="ARBA00022691"/>
    </source>
</evidence>
<dbReference type="InterPro" id="IPR050377">
    <property type="entry name" value="Radical_SAM_PqqE_MftC-like"/>
</dbReference>
<dbReference type="Pfam" id="PF04055">
    <property type="entry name" value="Radical_SAM"/>
    <property type="match status" value="1"/>
</dbReference>
<gene>
    <name evidence="6" type="ORF">SAMN05421837_104397</name>
</gene>
<dbReference type="InterPro" id="IPR058240">
    <property type="entry name" value="rSAM_sf"/>
</dbReference>
<keyword evidence="7" id="KW-1185">Reference proteome</keyword>
<dbReference type="GO" id="GO:0003824">
    <property type="term" value="F:catalytic activity"/>
    <property type="evidence" value="ECO:0007669"/>
    <property type="project" value="InterPro"/>
</dbReference>
<organism evidence="6 7">
    <name type="scientific">Amycolatopsis pretoriensis</name>
    <dbReference type="NCBI Taxonomy" id="218821"/>
    <lineage>
        <taxon>Bacteria</taxon>
        <taxon>Bacillati</taxon>
        <taxon>Actinomycetota</taxon>
        <taxon>Actinomycetes</taxon>
        <taxon>Pseudonocardiales</taxon>
        <taxon>Pseudonocardiaceae</taxon>
        <taxon>Amycolatopsis</taxon>
    </lineage>
</organism>